<organism evidence="1 2">
    <name type="scientific">Hypoxylon rubiginosum</name>
    <dbReference type="NCBI Taxonomy" id="110542"/>
    <lineage>
        <taxon>Eukaryota</taxon>
        <taxon>Fungi</taxon>
        <taxon>Dikarya</taxon>
        <taxon>Ascomycota</taxon>
        <taxon>Pezizomycotina</taxon>
        <taxon>Sordariomycetes</taxon>
        <taxon>Xylariomycetidae</taxon>
        <taxon>Xylariales</taxon>
        <taxon>Hypoxylaceae</taxon>
        <taxon>Hypoxylon</taxon>
    </lineage>
</organism>
<name>A0ACB9YZ34_9PEZI</name>
<proteinExistence type="predicted"/>
<comment type="caution">
    <text evidence="1">The sequence shown here is derived from an EMBL/GenBank/DDBJ whole genome shotgun (WGS) entry which is preliminary data.</text>
</comment>
<dbReference type="EMBL" id="MU393490">
    <property type="protein sequence ID" value="KAI4864165.1"/>
    <property type="molecule type" value="Genomic_DNA"/>
</dbReference>
<protein>
    <submittedName>
        <fullName evidence="1">Uncharacterized protein</fullName>
    </submittedName>
</protein>
<evidence type="ECO:0000313" key="2">
    <source>
        <dbReference type="Proteomes" id="UP001497700"/>
    </source>
</evidence>
<gene>
    <name evidence="1" type="ORF">F4820DRAFT_344929</name>
</gene>
<accession>A0ACB9YZ34</accession>
<evidence type="ECO:0000313" key="1">
    <source>
        <dbReference type="EMBL" id="KAI4864165.1"/>
    </source>
</evidence>
<dbReference type="Proteomes" id="UP001497700">
    <property type="component" value="Unassembled WGS sequence"/>
</dbReference>
<sequence length="220" mass="24588">MHLIFPKAIEVDPKECHGHKFRAYVLRFFSPPNEATCHMRRFWFSMFYTIAHVFPFMNTLIYWSCLVPTGHGGFKTPSMPHRHPVEPPAGNATINYDPGKGLFEEDPIKPFSIINVWSITTVIAIIEISFLNSIRRQTPVTGHTVGVMFCSGAYLAWAGIGKLVTGHSGLFFLDPELMSDMPEAIIAASIAFIALSPGFLSYMYGLIAMRETMTAAHSSR</sequence>
<keyword evidence="2" id="KW-1185">Reference proteome</keyword>
<reference evidence="1 2" key="1">
    <citation type="journal article" date="2022" name="New Phytol.">
        <title>Ecological generalism drives hyperdiversity of secondary metabolite gene clusters in xylarialean endophytes.</title>
        <authorList>
            <person name="Franco M.E.E."/>
            <person name="Wisecaver J.H."/>
            <person name="Arnold A.E."/>
            <person name="Ju Y.M."/>
            <person name="Slot J.C."/>
            <person name="Ahrendt S."/>
            <person name="Moore L.P."/>
            <person name="Eastman K.E."/>
            <person name="Scott K."/>
            <person name="Konkel Z."/>
            <person name="Mondo S.J."/>
            <person name="Kuo A."/>
            <person name="Hayes R.D."/>
            <person name="Haridas S."/>
            <person name="Andreopoulos B."/>
            <person name="Riley R."/>
            <person name="LaButti K."/>
            <person name="Pangilinan J."/>
            <person name="Lipzen A."/>
            <person name="Amirebrahimi M."/>
            <person name="Yan J."/>
            <person name="Adam C."/>
            <person name="Keymanesh K."/>
            <person name="Ng V."/>
            <person name="Louie K."/>
            <person name="Northen T."/>
            <person name="Drula E."/>
            <person name="Henrissat B."/>
            <person name="Hsieh H.M."/>
            <person name="Youens-Clark K."/>
            <person name="Lutzoni F."/>
            <person name="Miadlikowska J."/>
            <person name="Eastwood D.C."/>
            <person name="Hamelin R.C."/>
            <person name="Grigoriev I.V."/>
            <person name="U'Ren J.M."/>
        </authorList>
    </citation>
    <scope>NUCLEOTIDE SEQUENCE [LARGE SCALE GENOMIC DNA]</scope>
    <source>
        <strain evidence="1 2">CBS 119005</strain>
    </source>
</reference>